<accession>A0AA97NQ57</accession>
<reference evidence="2" key="1">
    <citation type="journal article" date="2012" name="PLoS Genet.">
        <title>Comparative analysis of the genomes of two field isolates of the rice blast fungus Magnaporthe oryzae.</title>
        <authorList>
            <person name="Xue M."/>
            <person name="Yang J."/>
            <person name="Li Z."/>
            <person name="Hu S."/>
            <person name="Yao N."/>
            <person name="Dean R.A."/>
            <person name="Zhao W."/>
            <person name="Shen M."/>
            <person name="Zhang H."/>
            <person name="Li C."/>
            <person name="Liu L."/>
            <person name="Cao L."/>
            <person name="Xu X."/>
            <person name="Xing Y."/>
            <person name="Hsiang T."/>
            <person name="Zhang Z."/>
            <person name="Xu J.R."/>
            <person name="Peng Y.L."/>
        </authorList>
    </citation>
    <scope>NUCLEOTIDE SEQUENCE</scope>
    <source>
        <strain evidence="2">Y34</strain>
    </source>
</reference>
<dbReference type="AlphaFoldDB" id="A0AA97NQ57"/>
<protein>
    <submittedName>
        <fullName evidence="2">Uncharacterized protein</fullName>
    </submittedName>
</protein>
<dbReference type="Proteomes" id="UP000011086">
    <property type="component" value="Unassembled WGS sequence"/>
</dbReference>
<gene>
    <name evidence="2" type="ORF">OOU_Y34scaffold00790g16</name>
</gene>
<feature type="compositionally biased region" description="Low complexity" evidence="1">
    <location>
        <begin position="52"/>
        <end position="65"/>
    </location>
</feature>
<proteinExistence type="predicted"/>
<feature type="compositionally biased region" description="Polar residues" evidence="1">
    <location>
        <begin position="41"/>
        <end position="51"/>
    </location>
</feature>
<name>A0AA97NQ57_PYRO3</name>
<evidence type="ECO:0000313" key="2">
    <source>
        <dbReference type="EMBL" id="ELQ34188.1"/>
    </source>
</evidence>
<evidence type="ECO:0000256" key="1">
    <source>
        <dbReference type="SAM" id="MobiDB-lite"/>
    </source>
</evidence>
<dbReference type="EMBL" id="JH793103">
    <property type="protein sequence ID" value="ELQ34188.1"/>
    <property type="molecule type" value="Genomic_DNA"/>
</dbReference>
<organism evidence="2">
    <name type="scientific">Pyricularia oryzae (strain Y34)</name>
    <name type="common">Rice blast fungus</name>
    <name type="synonym">Magnaporthe oryzae</name>
    <dbReference type="NCBI Taxonomy" id="1143189"/>
    <lineage>
        <taxon>Eukaryota</taxon>
        <taxon>Fungi</taxon>
        <taxon>Dikarya</taxon>
        <taxon>Ascomycota</taxon>
        <taxon>Pezizomycotina</taxon>
        <taxon>Sordariomycetes</taxon>
        <taxon>Sordariomycetidae</taxon>
        <taxon>Magnaporthales</taxon>
        <taxon>Pyriculariaceae</taxon>
        <taxon>Pyricularia</taxon>
    </lineage>
</organism>
<feature type="region of interest" description="Disordered" evidence="1">
    <location>
        <begin position="41"/>
        <end position="84"/>
    </location>
</feature>
<sequence length="84" mass="8678">MLGKSGIEPTAAQSMTTATLQGESAEAMMLLGCRSACVKTTWASSESPSRNSSGISDSSLPGSQSRSVDRSPDYDAQGLTVDMT</sequence>